<dbReference type="EMBL" id="QAON01000004">
    <property type="protein sequence ID" value="PTQ90125.1"/>
    <property type="molecule type" value="Genomic_DNA"/>
</dbReference>
<evidence type="ECO:0000256" key="3">
    <source>
        <dbReference type="ARBA" id="ARBA00009562"/>
    </source>
</evidence>
<evidence type="ECO:0000256" key="7">
    <source>
        <dbReference type="ARBA" id="ARBA00022605"/>
    </source>
</evidence>
<comment type="caution">
    <text evidence="18">The sequence shown here is derived from an EMBL/GenBank/DDBJ whole genome shotgun (WGS) entry which is preliminary data.</text>
</comment>
<evidence type="ECO:0000256" key="5">
    <source>
        <dbReference type="ARBA" id="ARBA00012266"/>
    </source>
</evidence>
<comment type="catalytic activity">
    <reaction evidence="14 15">
        <text>chorismate + L-glutamine = anthranilate + pyruvate + L-glutamate + H(+)</text>
        <dbReference type="Rhea" id="RHEA:21732"/>
        <dbReference type="ChEBI" id="CHEBI:15361"/>
        <dbReference type="ChEBI" id="CHEBI:15378"/>
        <dbReference type="ChEBI" id="CHEBI:16567"/>
        <dbReference type="ChEBI" id="CHEBI:29748"/>
        <dbReference type="ChEBI" id="CHEBI:29985"/>
        <dbReference type="ChEBI" id="CHEBI:58359"/>
        <dbReference type="EC" id="4.1.3.27"/>
    </reaction>
</comment>
<reference evidence="18 19" key="1">
    <citation type="submission" date="2018-04" db="EMBL/GenBank/DDBJ databases">
        <title>Genomic Encyclopedia of Archaeal and Bacterial Type Strains, Phase II (KMG-II): from individual species to whole genera.</title>
        <authorList>
            <person name="Goeker M."/>
        </authorList>
    </citation>
    <scope>NUCLEOTIDE SEQUENCE [LARGE SCALE GENOMIC DNA]</scope>
    <source>
        <strain evidence="18 19">DSM 5822</strain>
    </source>
</reference>
<evidence type="ECO:0000256" key="10">
    <source>
        <dbReference type="ARBA" id="ARBA00022842"/>
    </source>
</evidence>
<evidence type="ECO:0000256" key="4">
    <source>
        <dbReference type="ARBA" id="ARBA00011575"/>
    </source>
</evidence>
<dbReference type="EC" id="4.1.3.27" evidence="5 15"/>
<comment type="cofactor">
    <cofactor evidence="1 15">
        <name>Mg(2+)</name>
        <dbReference type="ChEBI" id="CHEBI:18420"/>
    </cofactor>
</comment>
<comment type="subunit">
    <text evidence="4 15">Heterotetramer consisting of two non-identical subunits: a beta subunit (TrpG) and a large alpha subunit (TrpE).</text>
</comment>
<dbReference type="PRINTS" id="PR00095">
    <property type="entry name" value="ANTSNTHASEI"/>
</dbReference>
<comment type="function">
    <text evidence="13 15">Part of a heterotetrameric complex that catalyzes the two-step biosynthesis of anthranilate, an intermediate in the biosynthesis of L-tryptophan. In the first step, the glutamine-binding beta subunit (TrpG) of anthranilate synthase (AS) provides the glutamine amidotransferase activity which generates ammonia as a substrate that, along with chorismate, is used in the second step, catalyzed by the large alpha subunit of AS (TrpE) to produce anthranilate. In the absence of TrpG, TrpE can synthesize anthranilate directly from chorismate and high concentrations of ammonia.</text>
</comment>
<dbReference type="RefSeq" id="WP_239986967.1">
    <property type="nucleotide sequence ID" value="NZ_QAON01000004.1"/>
</dbReference>
<dbReference type="Pfam" id="PF00425">
    <property type="entry name" value="Chorismate_bind"/>
    <property type="match status" value="1"/>
</dbReference>
<keyword evidence="10 15" id="KW-0460">Magnesium</keyword>
<evidence type="ECO:0000259" key="17">
    <source>
        <dbReference type="Pfam" id="PF04715"/>
    </source>
</evidence>
<dbReference type="Gene3D" id="3.60.120.10">
    <property type="entry name" value="Anthranilate synthase"/>
    <property type="match status" value="1"/>
</dbReference>
<dbReference type="GO" id="GO:0004049">
    <property type="term" value="F:anthranilate synthase activity"/>
    <property type="evidence" value="ECO:0007669"/>
    <property type="project" value="UniProtKB-EC"/>
</dbReference>
<comment type="similarity">
    <text evidence="3 15">Belongs to the anthranilate synthase component I family.</text>
</comment>
<dbReference type="InterPro" id="IPR015890">
    <property type="entry name" value="Chorismate_C"/>
</dbReference>
<organism evidence="18 19">
    <name type="scientific">Agitococcus lubricus</name>
    <dbReference type="NCBI Taxonomy" id="1077255"/>
    <lineage>
        <taxon>Bacteria</taxon>
        <taxon>Pseudomonadati</taxon>
        <taxon>Pseudomonadota</taxon>
        <taxon>Gammaproteobacteria</taxon>
        <taxon>Moraxellales</taxon>
        <taxon>Moraxellaceae</taxon>
        <taxon>Agitococcus</taxon>
    </lineage>
</organism>
<evidence type="ECO:0000256" key="6">
    <source>
        <dbReference type="ARBA" id="ARBA00020653"/>
    </source>
</evidence>
<keyword evidence="12 15" id="KW-0456">Lyase</keyword>
<evidence type="ECO:0000256" key="1">
    <source>
        <dbReference type="ARBA" id="ARBA00001946"/>
    </source>
</evidence>
<dbReference type="GO" id="GO:0046872">
    <property type="term" value="F:metal ion binding"/>
    <property type="evidence" value="ECO:0007669"/>
    <property type="project" value="UniProtKB-KW"/>
</dbReference>
<evidence type="ECO:0000256" key="2">
    <source>
        <dbReference type="ARBA" id="ARBA00004873"/>
    </source>
</evidence>
<accession>A0A2T5J162</accession>
<dbReference type="PANTHER" id="PTHR11236">
    <property type="entry name" value="AMINOBENZOATE/ANTHRANILATE SYNTHASE"/>
    <property type="match status" value="1"/>
</dbReference>
<dbReference type="InterPro" id="IPR006805">
    <property type="entry name" value="Anth_synth_I_N"/>
</dbReference>
<gene>
    <name evidence="15" type="primary">trpE</name>
    <name evidence="18" type="ORF">C8N29_104170</name>
</gene>
<dbReference type="NCBIfam" id="TIGR00564">
    <property type="entry name" value="trpE_most"/>
    <property type="match status" value="1"/>
</dbReference>
<evidence type="ECO:0000256" key="13">
    <source>
        <dbReference type="ARBA" id="ARBA00025634"/>
    </source>
</evidence>
<dbReference type="Pfam" id="PF04715">
    <property type="entry name" value="Anth_synt_I_N"/>
    <property type="match status" value="1"/>
</dbReference>
<sequence length="493" mass="54534">MLSFEQFSAFAAQGYNRIPLAIKLLADLETPLSVYCKLANQPFSYLFESVHGGERWGRYSMIGLPASTRLEVRDHQVQIYQHQQLVSEQTVADPLAFIQAYQEQFRVPEIEGLPRFTGGLVGYFAYDTVRLFEKKLAAVVKPDPLNVPDIQLMLSEEVVVFDNLKESVFIIVHVDPQQENAYQQGQARLQAIVKQLQTTQYQLATTTAPQAIAEQDFISSFGQDAFKAGVERIKEYILAGDVMQVVPSQRMTLAFNHPPLTLYRALRHLNPSPYMYFVDCGHSHIVGSSPEILARVQEGKVTVRPIAGTRPRGKTPDQDDALARELLADPKEIAEHLMLIDLGRNDAGRVSEIGKVQVTERMVIERYSHVMHIVSNVEGVLKANVSAIDVLKAALPAGTLSGAPKVRAMEIIDELEPVKRGIYGGAVGYLGWNGEMDTAIAIRTAVIKDGMMHAQAGAGVVADSVPESEWQETLNKLRALFKAAELAAAQLQL</sequence>
<dbReference type="Proteomes" id="UP000244223">
    <property type="component" value="Unassembled WGS sequence"/>
</dbReference>
<dbReference type="SUPFAM" id="SSF56322">
    <property type="entry name" value="ADC synthase"/>
    <property type="match status" value="1"/>
</dbReference>
<evidence type="ECO:0000256" key="12">
    <source>
        <dbReference type="ARBA" id="ARBA00023239"/>
    </source>
</evidence>
<dbReference type="AlphaFoldDB" id="A0A2T5J162"/>
<evidence type="ECO:0000259" key="16">
    <source>
        <dbReference type="Pfam" id="PF00425"/>
    </source>
</evidence>
<keyword evidence="19" id="KW-1185">Reference proteome</keyword>
<keyword evidence="11 15" id="KW-0057">Aromatic amino acid biosynthesis</keyword>
<evidence type="ECO:0000256" key="11">
    <source>
        <dbReference type="ARBA" id="ARBA00023141"/>
    </source>
</evidence>
<dbReference type="InterPro" id="IPR019999">
    <property type="entry name" value="Anth_synth_I-like"/>
</dbReference>
<name>A0A2T5J162_9GAMM</name>
<dbReference type="UniPathway" id="UPA00035">
    <property type="reaction ID" value="UER00040"/>
</dbReference>
<evidence type="ECO:0000313" key="19">
    <source>
        <dbReference type="Proteomes" id="UP000244223"/>
    </source>
</evidence>
<evidence type="ECO:0000256" key="15">
    <source>
        <dbReference type="RuleBase" id="RU364045"/>
    </source>
</evidence>
<dbReference type="InterPro" id="IPR005801">
    <property type="entry name" value="ADC_synthase"/>
</dbReference>
<feature type="domain" description="Chorismate-utilising enzyme C-terminal" evidence="16">
    <location>
        <begin position="223"/>
        <end position="476"/>
    </location>
</feature>
<evidence type="ECO:0000256" key="14">
    <source>
        <dbReference type="ARBA" id="ARBA00047683"/>
    </source>
</evidence>
<dbReference type="GO" id="GO:0000162">
    <property type="term" value="P:L-tryptophan biosynthetic process"/>
    <property type="evidence" value="ECO:0007669"/>
    <property type="project" value="UniProtKB-UniPathway"/>
</dbReference>
<protein>
    <recommendedName>
        <fullName evidence="6 15">Anthranilate synthase component 1</fullName>
        <ecNumber evidence="5 15">4.1.3.27</ecNumber>
    </recommendedName>
</protein>
<keyword evidence="8 15" id="KW-0479">Metal-binding</keyword>
<keyword evidence="9 15" id="KW-0822">Tryptophan biosynthesis</keyword>
<dbReference type="InterPro" id="IPR005256">
    <property type="entry name" value="Anth_synth_I_PabB"/>
</dbReference>
<evidence type="ECO:0000256" key="8">
    <source>
        <dbReference type="ARBA" id="ARBA00022723"/>
    </source>
</evidence>
<dbReference type="PANTHER" id="PTHR11236:SF48">
    <property type="entry name" value="ISOCHORISMATE SYNTHASE MENF"/>
    <property type="match status" value="1"/>
</dbReference>
<comment type="pathway">
    <text evidence="2 15">Amino-acid biosynthesis; L-tryptophan biosynthesis; L-tryptophan from chorismate: step 1/5.</text>
</comment>
<feature type="domain" description="Anthranilate synthase component I N-terminal" evidence="17">
    <location>
        <begin position="27"/>
        <end position="170"/>
    </location>
</feature>
<keyword evidence="7 15" id="KW-0028">Amino-acid biosynthesis</keyword>
<evidence type="ECO:0000256" key="9">
    <source>
        <dbReference type="ARBA" id="ARBA00022822"/>
    </source>
</evidence>
<evidence type="ECO:0000313" key="18">
    <source>
        <dbReference type="EMBL" id="PTQ90125.1"/>
    </source>
</evidence>
<proteinExistence type="inferred from homology"/>